<comment type="caution">
    <text evidence="1">The sequence shown here is derived from an EMBL/GenBank/DDBJ whole genome shotgun (WGS) entry which is preliminary data.</text>
</comment>
<proteinExistence type="predicted"/>
<protein>
    <submittedName>
        <fullName evidence="1">Uncharacterized protein</fullName>
    </submittedName>
</protein>
<sequence length="723" mass="81571">MLQAAAPADRWTAKILAYPCFDRHFVEALLRTRLSNLQLVLAMEVDSPGMFAAKAFEWTAKLAPTEHEVFSSRPHMLEQFWVFVKAAMGFGRCEKVPCQRDAKSIAQFQRDLAIRALAAPVLAIAERAGVHASPLSNTDNEILSAEEKARLQLLVFTSGAPSTMANHIRRFEKFEAWARRSSISLYPITNDTILKYAVELDGLECGPTVIPSLRMALKKEVFTQRGKQLKEADPIPIELVMAMEKYVVDENMPNPPRVFIWWTLSMIFASLRFDDAIHVKPHELEVKPEGLFGVSWQTKSERKRRGTKFVVPDVSFSTHSWLKTGLNLFEMSSLSWNEISGYRIWSRGLCGDRLRQTMRDRCSGCSIWSGMQGKTPVPLDRKVTDLTWHSARVTMLDQAVHCKRTVHEIGVQANWKNPGPLILKYTRSRSSLPALMIKDLVSEVSKDYEPECAREDDSIDDPEEDRGDCLTEFFIKAPEKGTSHECKFHVCSADSIEEIACKREITSEFVHIGSVLPDPKMLCKLCARARPDVLRSLANVSAHIEIVLMVDRTVYPDKDKVPELALRQYMLSVERVAMLGDTITSVKATIKAIVGDDSKFGPDDPAPLHCWQRSGQEHVASRRAKMEEDPSKILEIPGEDHAEFREIFVNQRPAPGCDPHLPARATQKVRRDYMVHGAVAFYEVAEMRSRSDQSGFSKTSDDLLRVVQHDSKISVTTEGSVMD</sequence>
<dbReference type="AlphaFoldDB" id="A0A1Q9C7E2"/>
<organism evidence="1 2">
    <name type="scientific">Symbiodinium microadriaticum</name>
    <name type="common">Dinoflagellate</name>
    <name type="synonym">Zooxanthella microadriatica</name>
    <dbReference type="NCBI Taxonomy" id="2951"/>
    <lineage>
        <taxon>Eukaryota</taxon>
        <taxon>Sar</taxon>
        <taxon>Alveolata</taxon>
        <taxon>Dinophyceae</taxon>
        <taxon>Suessiales</taxon>
        <taxon>Symbiodiniaceae</taxon>
        <taxon>Symbiodinium</taxon>
    </lineage>
</organism>
<dbReference type="OrthoDB" id="415091at2759"/>
<evidence type="ECO:0000313" key="1">
    <source>
        <dbReference type="EMBL" id="OLP78839.1"/>
    </source>
</evidence>
<keyword evidence="2" id="KW-1185">Reference proteome</keyword>
<gene>
    <name evidence="1" type="ORF">AK812_SmicGene40937</name>
</gene>
<reference evidence="1 2" key="1">
    <citation type="submission" date="2016-02" db="EMBL/GenBank/DDBJ databases">
        <title>Genome analysis of coral dinoflagellate symbionts highlights evolutionary adaptations to a symbiotic lifestyle.</title>
        <authorList>
            <person name="Aranda M."/>
            <person name="Li Y."/>
            <person name="Liew Y.J."/>
            <person name="Baumgarten S."/>
            <person name="Simakov O."/>
            <person name="Wilson M."/>
            <person name="Piel J."/>
            <person name="Ashoor H."/>
            <person name="Bougouffa S."/>
            <person name="Bajic V.B."/>
            <person name="Ryu T."/>
            <person name="Ravasi T."/>
            <person name="Bayer T."/>
            <person name="Micklem G."/>
            <person name="Kim H."/>
            <person name="Bhak J."/>
            <person name="Lajeunesse T.C."/>
            <person name="Voolstra C.R."/>
        </authorList>
    </citation>
    <scope>NUCLEOTIDE SEQUENCE [LARGE SCALE GENOMIC DNA]</scope>
    <source>
        <strain evidence="1 2">CCMP2467</strain>
    </source>
</reference>
<accession>A0A1Q9C7E2</accession>
<dbReference type="Proteomes" id="UP000186817">
    <property type="component" value="Unassembled WGS sequence"/>
</dbReference>
<name>A0A1Q9C7E2_SYMMI</name>
<dbReference type="EMBL" id="LSRX01001555">
    <property type="protein sequence ID" value="OLP78839.1"/>
    <property type="molecule type" value="Genomic_DNA"/>
</dbReference>
<evidence type="ECO:0000313" key="2">
    <source>
        <dbReference type="Proteomes" id="UP000186817"/>
    </source>
</evidence>